<name>A0A1T5EYS7_9SPHI</name>
<gene>
    <name evidence="1" type="ORF">SAMN05660226_03655</name>
</gene>
<organism evidence="1 2">
    <name type="scientific">Parapedobacter luteus</name>
    <dbReference type="NCBI Taxonomy" id="623280"/>
    <lineage>
        <taxon>Bacteria</taxon>
        <taxon>Pseudomonadati</taxon>
        <taxon>Bacteroidota</taxon>
        <taxon>Sphingobacteriia</taxon>
        <taxon>Sphingobacteriales</taxon>
        <taxon>Sphingobacteriaceae</taxon>
        <taxon>Parapedobacter</taxon>
    </lineage>
</organism>
<evidence type="ECO:0000313" key="2">
    <source>
        <dbReference type="Proteomes" id="UP000190541"/>
    </source>
</evidence>
<protein>
    <recommendedName>
        <fullName evidence="3">YbbR-like protein</fullName>
    </recommendedName>
</protein>
<dbReference type="Gene3D" id="2.170.120.40">
    <property type="entry name" value="YbbR-like domain"/>
    <property type="match status" value="1"/>
</dbReference>
<dbReference type="Proteomes" id="UP000190541">
    <property type="component" value="Unassembled WGS sequence"/>
</dbReference>
<dbReference type="RefSeq" id="WP_079718289.1">
    <property type="nucleotide sequence ID" value="NZ_FUYS01000012.1"/>
</dbReference>
<dbReference type="OrthoDB" id="1115707at2"/>
<dbReference type="PANTHER" id="PTHR37804:SF1">
    <property type="entry name" value="CDAA REGULATORY PROTEIN CDAR"/>
    <property type="match status" value="1"/>
</dbReference>
<dbReference type="PANTHER" id="PTHR37804">
    <property type="entry name" value="CDAA REGULATORY PROTEIN CDAR"/>
    <property type="match status" value="1"/>
</dbReference>
<sequence length="315" mass="36128">MPILKLNKTQRRKLSIFVKCIIFSFLAWALFAISNSYVYTVKSGVQYVNAPDNRAFHPLQSDTVTIRLEATGWQLLFRTLQTTRQGIQVDLSGLQNRSWIVVANQLGFINRQFPANQRVISVSPDTLYFDFSKQTERKVPVKALYNLRFNKQYDVIDELRISPEYVTITGPLEDVVQIEHWETDTIRSESVNSDVHTVAHLKQNRRANINVYPTAVEVTIPVGEITEKILEVPLKAENAQQFSSVKLFPGKVRLTVMVSLRDYMKVTNNAFEAVVNMDDWVDNGVTSLPVIITQMPKFCKLVKVEPQNVDFFVRK</sequence>
<dbReference type="InterPro" id="IPR053154">
    <property type="entry name" value="c-di-AMP_regulator"/>
</dbReference>
<dbReference type="Gene3D" id="2.170.120.30">
    <property type="match status" value="1"/>
</dbReference>
<dbReference type="EMBL" id="FUYS01000012">
    <property type="protein sequence ID" value="SKB89124.1"/>
    <property type="molecule type" value="Genomic_DNA"/>
</dbReference>
<reference evidence="1 2" key="1">
    <citation type="submission" date="2017-02" db="EMBL/GenBank/DDBJ databases">
        <authorList>
            <person name="Peterson S.W."/>
        </authorList>
    </citation>
    <scope>NUCLEOTIDE SEQUENCE [LARGE SCALE GENOMIC DNA]</scope>
    <source>
        <strain evidence="1 2">DSM 22899</strain>
    </source>
</reference>
<proteinExistence type="predicted"/>
<keyword evidence="2" id="KW-1185">Reference proteome</keyword>
<evidence type="ECO:0008006" key="3">
    <source>
        <dbReference type="Google" id="ProtNLM"/>
    </source>
</evidence>
<dbReference type="AlphaFoldDB" id="A0A1T5EYS7"/>
<dbReference type="STRING" id="623280.SAMN05660226_03655"/>
<accession>A0A1T5EYS7</accession>
<evidence type="ECO:0000313" key="1">
    <source>
        <dbReference type="EMBL" id="SKB89124.1"/>
    </source>
</evidence>